<evidence type="ECO:0000259" key="2">
    <source>
        <dbReference type="Pfam" id="PF00443"/>
    </source>
</evidence>
<evidence type="ECO:0000256" key="1">
    <source>
        <dbReference type="SAM" id="MobiDB-lite"/>
    </source>
</evidence>
<sequence length="459" mass="51345">MMGYENNDSGIQGLQNLGNTCNFNAVLQALAASIQFCRHIDQLCCGQLRNGLNKGAPFAHMPVANGSLHEGNSVQVADCQDVVERRGHYSRRLPSWLLFALRLSVWCQHAVSNLVTGALLRSLLRDRTMMYSKECREQEDSELDMVTWGRACAQGQLSQQLHKVLTEIRPSDIQQADARRSIKGWGSWGKLQSASKDAGKLLHFLRSRVDGRHIWAGGEHDAAEVWEFLCEAVHEELKWNEVLQHSPGHGLKELHFLGPSTYISPPCSHPTSSPEHERDDKQEKLVVSHHPSTFGSSKQSSSKVASCSEEVQKNRNLIWGMYRHLYPLSILSQGAGCKNFENRHVFKESSMTKVAFENTLNLPAGSVEDKKIYPNRMINLLEHGSSSSSNSSSSKIQVPNRLVCCQELRCCRCGCWSTRQLSGSWFLLLPLPWKGGPDGTSAYVLPGVRLQVVRVEEIM</sequence>
<accession>A0A250XCA5</accession>
<keyword evidence="4" id="KW-1185">Reference proteome</keyword>
<organism evidence="3 4">
    <name type="scientific">Chlamydomonas eustigma</name>
    <dbReference type="NCBI Taxonomy" id="1157962"/>
    <lineage>
        <taxon>Eukaryota</taxon>
        <taxon>Viridiplantae</taxon>
        <taxon>Chlorophyta</taxon>
        <taxon>core chlorophytes</taxon>
        <taxon>Chlorophyceae</taxon>
        <taxon>CS clade</taxon>
        <taxon>Chlamydomonadales</taxon>
        <taxon>Chlamydomonadaceae</taxon>
        <taxon>Chlamydomonas</taxon>
    </lineage>
</organism>
<dbReference type="GO" id="GO:0016579">
    <property type="term" value="P:protein deubiquitination"/>
    <property type="evidence" value="ECO:0007669"/>
    <property type="project" value="InterPro"/>
</dbReference>
<dbReference type="EMBL" id="BEGY01000053">
    <property type="protein sequence ID" value="GAX80502.1"/>
    <property type="molecule type" value="Genomic_DNA"/>
</dbReference>
<dbReference type="SUPFAM" id="SSF54001">
    <property type="entry name" value="Cysteine proteinases"/>
    <property type="match status" value="1"/>
</dbReference>
<evidence type="ECO:0000313" key="3">
    <source>
        <dbReference type="EMBL" id="GAX80502.1"/>
    </source>
</evidence>
<dbReference type="Pfam" id="PF00443">
    <property type="entry name" value="UCH"/>
    <property type="match status" value="1"/>
</dbReference>
<dbReference type="GO" id="GO:0004843">
    <property type="term" value="F:cysteine-type deubiquitinase activity"/>
    <property type="evidence" value="ECO:0007669"/>
    <property type="project" value="InterPro"/>
</dbReference>
<dbReference type="OrthoDB" id="2248014at2759"/>
<dbReference type="InterPro" id="IPR038765">
    <property type="entry name" value="Papain-like_cys_pep_sf"/>
</dbReference>
<feature type="compositionally biased region" description="Basic and acidic residues" evidence="1">
    <location>
        <begin position="274"/>
        <end position="286"/>
    </location>
</feature>
<evidence type="ECO:0000313" key="4">
    <source>
        <dbReference type="Proteomes" id="UP000232323"/>
    </source>
</evidence>
<feature type="compositionally biased region" description="Low complexity" evidence="1">
    <location>
        <begin position="292"/>
        <end position="307"/>
    </location>
</feature>
<reference evidence="3 4" key="1">
    <citation type="submission" date="2017-08" db="EMBL/GenBank/DDBJ databases">
        <title>Acidophilic green algal genome provides insights into adaptation to an acidic environment.</title>
        <authorList>
            <person name="Hirooka S."/>
            <person name="Hirose Y."/>
            <person name="Kanesaki Y."/>
            <person name="Higuchi S."/>
            <person name="Fujiwara T."/>
            <person name="Onuma R."/>
            <person name="Era A."/>
            <person name="Ohbayashi R."/>
            <person name="Uzuka A."/>
            <person name="Nozaki H."/>
            <person name="Yoshikawa H."/>
            <person name="Miyagishima S.Y."/>
        </authorList>
    </citation>
    <scope>NUCLEOTIDE SEQUENCE [LARGE SCALE GENOMIC DNA]</scope>
    <source>
        <strain evidence="3 4">NIES-2499</strain>
    </source>
</reference>
<dbReference type="InterPro" id="IPR001394">
    <property type="entry name" value="Peptidase_C19_UCH"/>
</dbReference>
<dbReference type="Gene3D" id="3.90.70.10">
    <property type="entry name" value="Cysteine proteinases"/>
    <property type="match status" value="1"/>
</dbReference>
<feature type="region of interest" description="Disordered" evidence="1">
    <location>
        <begin position="265"/>
        <end position="307"/>
    </location>
</feature>
<protein>
    <recommendedName>
        <fullName evidence="2">Peptidase C19 ubiquitin carboxyl-terminal hydrolase domain-containing protein</fullName>
    </recommendedName>
</protein>
<dbReference type="AlphaFoldDB" id="A0A250XCA5"/>
<dbReference type="Proteomes" id="UP000232323">
    <property type="component" value="Unassembled WGS sequence"/>
</dbReference>
<dbReference type="CDD" id="cd02257">
    <property type="entry name" value="Peptidase_C19"/>
    <property type="match status" value="1"/>
</dbReference>
<proteinExistence type="predicted"/>
<name>A0A250XCA5_9CHLO</name>
<feature type="domain" description="Peptidase C19 ubiquitin carboxyl-terminal hydrolase" evidence="2">
    <location>
        <begin position="13"/>
        <end position="320"/>
    </location>
</feature>
<comment type="caution">
    <text evidence="3">The sequence shown here is derived from an EMBL/GenBank/DDBJ whole genome shotgun (WGS) entry which is preliminary data.</text>
</comment>
<gene>
    <name evidence="3" type="ORF">CEUSTIGMA_g7940.t1</name>
</gene>